<keyword evidence="1" id="KW-0808">Transferase</keyword>
<dbReference type="RefSeq" id="WP_264815024.1">
    <property type="nucleotide sequence ID" value="NZ_BAPV01000008.1"/>
</dbReference>
<dbReference type="Gene3D" id="3.90.550.10">
    <property type="entry name" value="Spore Coat Polysaccharide Biosynthesis Protein SpsA, Chain A"/>
    <property type="match status" value="1"/>
</dbReference>
<evidence type="ECO:0000313" key="5">
    <source>
        <dbReference type="Proteomes" id="UP001062776"/>
    </source>
</evidence>
<dbReference type="EMBL" id="BAPV01000008">
    <property type="protein sequence ID" value="GBQ86957.1"/>
    <property type="molecule type" value="Genomic_DNA"/>
</dbReference>
<dbReference type="PANTHER" id="PTHR42866">
    <property type="entry name" value="3-DEOXY-MANNO-OCTULOSONATE CYTIDYLYLTRANSFERASE"/>
    <property type="match status" value="1"/>
</dbReference>
<keyword evidence="2 4" id="KW-0548">Nucleotidyltransferase</keyword>
<comment type="caution">
    <text evidence="4">The sequence shown here is derived from an EMBL/GenBank/DDBJ whole genome shotgun (WGS) entry which is preliminary data.</text>
</comment>
<sequence>MNPIIVIPSRLASTRLPNKPLAEIDGAPMILHVALRAKAASLGPVLVASGDQAILDALAGHGIEGILTDPALPSGSDRVHAALRDHDPKGLHDVVINLQGDLPLIAPDSIASALMPVAQEGFDIGTLVAPVETEEEAERNSVVKAACAFTPNRPVARALYFSRQPVPWGTGPLWHHIGVYAWRREALAQFVSLPPSPMEQRESLEQLRALEAGMSIGCVAIDEAPLGVDTPEDLVRIRQALRS</sequence>
<keyword evidence="3" id="KW-0448">Lipopolysaccharide biosynthesis</keyword>
<evidence type="ECO:0000313" key="4">
    <source>
        <dbReference type="EMBL" id="GBQ86957.1"/>
    </source>
</evidence>
<dbReference type="Pfam" id="PF02348">
    <property type="entry name" value="CTP_transf_3"/>
    <property type="match status" value="1"/>
</dbReference>
<dbReference type="NCBIfam" id="NF003952">
    <property type="entry name" value="PRK05450.1-5"/>
    <property type="match status" value="1"/>
</dbReference>
<evidence type="ECO:0000256" key="2">
    <source>
        <dbReference type="ARBA" id="ARBA00022695"/>
    </source>
</evidence>
<dbReference type="NCBIfam" id="NF003948">
    <property type="entry name" value="PRK05450.1-1"/>
    <property type="match status" value="1"/>
</dbReference>
<accession>A0ABQ0Q1L7</accession>
<dbReference type="SUPFAM" id="SSF53448">
    <property type="entry name" value="Nucleotide-diphospho-sugar transferases"/>
    <property type="match status" value="1"/>
</dbReference>
<protein>
    <submittedName>
        <fullName evidence="4">3-deoxy-D-manno-octulosonate cytidylyltransferase</fullName>
    </submittedName>
</protein>
<name>A0ABQ0Q1L7_9PROT</name>
<dbReference type="GO" id="GO:0016779">
    <property type="term" value="F:nucleotidyltransferase activity"/>
    <property type="evidence" value="ECO:0007669"/>
    <property type="project" value="UniProtKB-KW"/>
</dbReference>
<dbReference type="InterPro" id="IPR004528">
    <property type="entry name" value="KdsB"/>
</dbReference>
<dbReference type="PANTHER" id="PTHR42866:SF2">
    <property type="entry name" value="3-DEOXY-MANNO-OCTULOSONATE CYTIDYLYLTRANSFERASE, MITOCHONDRIAL"/>
    <property type="match status" value="1"/>
</dbReference>
<evidence type="ECO:0000256" key="3">
    <source>
        <dbReference type="ARBA" id="ARBA00022985"/>
    </source>
</evidence>
<dbReference type="Proteomes" id="UP001062776">
    <property type="component" value="Unassembled WGS sequence"/>
</dbReference>
<gene>
    <name evidence="4" type="ORF">AA0535_1161</name>
</gene>
<dbReference type="InterPro" id="IPR003329">
    <property type="entry name" value="Cytidylyl_trans"/>
</dbReference>
<dbReference type="CDD" id="cd02517">
    <property type="entry name" value="CMP-KDO-Synthetase"/>
    <property type="match status" value="1"/>
</dbReference>
<keyword evidence="5" id="KW-1185">Reference proteome</keyword>
<organism evidence="4 5">
    <name type="scientific">Asaia krungthepensis NRIC 0535</name>
    <dbReference type="NCBI Taxonomy" id="1307925"/>
    <lineage>
        <taxon>Bacteria</taxon>
        <taxon>Pseudomonadati</taxon>
        <taxon>Pseudomonadota</taxon>
        <taxon>Alphaproteobacteria</taxon>
        <taxon>Acetobacterales</taxon>
        <taxon>Acetobacteraceae</taxon>
        <taxon>Asaia</taxon>
    </lineage>
</organism>
<reference evidence="4" key="1">
    <citation type="submission" date="2013-04" db="EMBL/GenBank/DDBJ databases">
        <title>The genome sequencing project of 58 acetic acid bacteria.</title>
        <authorList>
            <person name="Okamoto-Kainuma A."/>
            <person name="Ishikawa M."/>
            <person name="Umino S."/>
            <person name="Koizumi Y."/>
            <person name="Shiwa Y."/>
            <person name="Yoshikawa H."/>
            <person name="Matsutani M."/>
            <person name="Matsushita K."/>
        </authorList>
    </citation>
    <scope>NUCLEOTIDE SEQUENCE</scope>
    <source>
        <strain evidence="4">NRIC 0535</strain>
    </source>
</reference>
<proteinExistence type="predicted"/>
<evidence type="ECO:0000256" key="1">
    <source>
        <dbReference type="ARBA" id="ARBA00022679"/>
    </source>
</evidence>
<dbReference type="InterPro" id="IPR029044">
    <property type="entry name" value="Nucleotide-diphossugar_trans"/>
</dbReference>